<evidence type="ECO:0000259" key="6">
    <source>
        <dbReference type="PROSITE" id="PS50043"/>
    </source>
</evidence>
<dbReference type="InterPro" id="IPR001789">
    <property type="entry name" value="Sig_transdc_resp-reg_receiver"/>
</dbReference>
<evidence type="ECO:0000256" key="3">
    <source>
        <dbReference type="ARBA" id="ARBA00023125"/>
    </source>
</evidence>
<dbReference type="Proteomes" id="UP000778578">
    <property type="component" value="Unassembled WGS sequence"/>
</dbReference>
<dbReference type="SMART" id="SM00448">
    <property type="entry name" value="REC"/>
    <property type="match status" value="1"/>
</dbReference>
<gene>
    <name evidence="8" type="ORF">K7862_01675</name>
</gene>
<dbReference type="PANTHER" id="PTHR43214">
    <property type="entry name" value="TWO-COMPONENT RESPONSE REGULATOR"/>
    <property type="match status" value="1"/>
</dbReference>
<evidence type="ECO:0000259" key="7">
    <source>
        <dbReference type="PROSITE" id="PS50110"/>
    </source>
</evidence>
<keyword evidence="9" id="KW-1185">Reference proteome</keyword>
<dbReference type="InterPro" id="IPR000792">
    <property type="entry name" value="Tscrpt_reg_LuxR_C"/>
</dbReference>
<evidence type="ECO:0000256" key="2">
    <source>
        <dbReference type="ARBA" id="ARBA00023015"/>
    </source>
</evidence>
<keyword evidence="1 5" id="KW-0597">Phosphoprotein</keyword>
<dbReference type="CDD" id="cd17535">
    <property type="entry name" value="REC_NarL-like"/>
    <property type="match status" value="1"/>
</dbReference>
<keyword evidence="3" id="KW-0238">DNA-binding</keyword>
<reference evidence="8 9" key="1">
    <citation type="submission" date="2021-08" db="EMBL/GenBank/DDBJ databases">
        <title>WGS of actinomycetes from Thailand.</title>
        <authorList>
            <person name="Thawai C."/>
        </authorList>
    </citation>
    <scope>NUCLEOTIDE SEQUENCE [LARGE SCALE GENOMIC DNA]</scope>
    <source>
        <strain evidence="8 9">PLK6-54</strain>
    </source>
</reference>
<feature type="domain" description="Response regulatory" evidence="7">
    <location>
        <begin position="4"/>
        <end position="122"/>
    </location>
</feature>
<keyword evidence="2" id="KW-0805">Transcription regulation</keyword>
<dbReference type="PROSITE" id="PS50043">
    <property type="entry name" value="HTH_LUXR_2"/>
    <property type="match status" value="1"/>
</dbReference>
<protein>
    <submittedName>
        <fullName evidence="8">Response regulator transcription factor</fullName>
    </submittedName>
</protein>
<feature type="domain" description="HTH luxR-type" evidence="6">
    <location>
        <begin position="150"/>
        <end position="215"/>
    </location>
</feature>
<dbReference type="SUPFAM" id="SSF46894">
    <property type="entry name" value="C-terminal effector domain of the bipartite response regulators"/>
    <property type="match status" value="1"/>
</dbReference>
<dbReference type="PROSITE" id="PS00622">
    <property type="entry name" value="HTH_LUXR_1"/>
    <property type="match status" value="1"/>
</dbReference>
<keyword evidence="4" id="KW-0804">Transcription</keyword>
<dbReference type="InterPro" id="IPR011006">
    <property type="entry name" value="CheY-like_superfamily"/>
</dbReference>
<dbReference type="Pfam" id="PF00072">
    <property type="entry name" value="Response_reg"/>
    <property type="match status" value="1"/>
</dbReference>
<evidence type="ECO:0000313" key="9">
    <source>
        <dbReference type="Proteomes" id="UP000778578"/>
    </source>
</evidence>
<evidence type="ECO:0000256" key="1">
    <source>
        <dbReference type="ARBA" id="ARBA00022553"/>
    </source>
</evidence>
<dbReference type="EMBL" id="JAINZZ010000001">
    <property type="protein sequence ID" value="MBY8876349.1"/>
    <property type="molecule type" value="Genomic_DNA"/>
</dbReference>
<dbReference type="InterPro" id="IPR016032">
    <property type="entry name" value="Sig_transdc_resp-reg_C-effctor"/>
</dbReference>
<proteinExistence type="predicted"/>
<evidence type="ECO:0000313" key="8">
    <source>
        <dbReference type="EMBL" id="MBY8876349.1"/>
    </source>
</evidence>
<dbReference type="InterPro" id="IPR058245">
    <property type="entry name" value="NreC/VraR/RcsB-like_REC"/>
</dbReference>
<dbReference type="Pfam" id="PF00196">
    <property type="entry name" value="GerE"/>
    <property type="match status" value="1"/>
</dbReference>
<comment type="caution">
    <text evidence="8">The sequence shown here is derived from an EMBL/GenBank/DDBJ whole genome shotgun (WGS) entry which is preliminary data.</text>
</comment>
<organism evidence="8 9">
    <name type="scientific">Actinacidiphila acidipaludis</name>
    <dbReference type="NCBI Taxonomy" id="2873382"/>
    <lineage>
        <taxon>Bacteria</taxon>
        <taxon>Bacillati</taxon>
        <taxon>Actinomycetota</taxon>
        <taxon>Actinomycetes</taxon>
        <taxon>Kitasatosporales</taxon>
        <taxon>Streptomycetaceae</taxon>
        <taxon>Actinacidiphila</taxon>
    </lineage>
</organism>
<dbReference type="Gene3D" id="3.40.50.2300">
    <property type="match status" value="1"/>
</dbReference>
<dbReference type="RefSeq" id="WP_222959605.1">
    <property type="nucleotide sequence ID" value="NZ_JAINZZ010000001.1"/>
</dbReference>
<dbReference type="SUPFAM" id="SSF52172">
    <property type="entry name" value="CheY-like"/>
    <property type="match status" value="1"/>
</dbReference>
<evidence type="ECO:0000256" key="4">
    <source>
        <dbReference type="ARBA" id="ARBA00023163"/>
    </source>
</evidence>
<dbReference type="SMART" id="SM00421">
    <property type="entry name" value="HTH_LUXR"/>
    <property type="match status" value="1"/>
</dbReference>
<dbReference type="PANTHER" id="PTHR43214:SF24">
    <property type="entry name" value="TRANSCRIPTIONAL REGULATORY PROTEIN NARL-RELATED"/>
    <property type="match status" value="1"/>
</dbReference>
<name>A0ABS7Q0S7_9ACTN</name>
<sequence>MTVTVLIADDQAVVRAGLAMLVDSQPDLAVVGQAHDGRGAVRLAAELVPDVVLMDIRMPLMDGLEATRRIRTAGTGSASQVVVLTTYDLDEYVFDALRAGARGFLLKHAPPEELLHGIRVAARGGALLSPSVTIRLIEAFAAGRARPARPPAALARLTPREREVFDLVVAGRSNTEIGRMLGIAETTVKTHLGHVTEKLGLRDRVHAVIFAYEHALVPPSPP</sequence>
<feature type="modified residue" description="4-aspartylphosphate" evidence="5">
    <location>
        <position position="55"/>
    </location>
</feature>
<dbReference type="InterPro" id="IPR039420">
    <property type="entry name" value="WalR-like"/>
</dbReference>
<evidence type="ECO:0000256" key="5">
    <source>
        <dbReference type="PROSITE-ProRule" id="PRU00169"/>
    </source>
</evidence>
<dbReference type="PRINTS" id="PR00038">
    <property type="entry name" value="HTHLUXR"/>
</dbReference>
<dbReference type="CDD" id="cd06170">
    <property type="entry name" value="LuxR_C_like"/>
    <property type="match status" value="1"/>
</dbReference>
<dbReference type="PROSITE" id="PS50110">
    <property type="entry name" value="RESPONSE_REGULATORY"/>
    <property type="match status" value="1"/>
</dbReference>
<accession>A0ABS7Q0S7</accession>